<feature type="non-terminal residue" evidence="2">
    <location>
        <position position="138"/>
    </location>
</feature>
<evidence type="ECO:0000313" key="2">
    <source>
        <dbReference type="EMBL" id="RRT68497.1"/>
    </source>
</evidence>
<accession>A0A426ZX14</accession>
<name>A0A426ZX14_ENSVE</name>
<evidence type="ECO:0000256" key="1">
    <source>
        <dbReference type="SAM" id="MobiDB-lite"/>
    </source>
</evidence>
<gene>
    <name evidence="2" type="ORF">B296_00020560</name>
</gene>
<comment type="caution">
    <text evidence="2">The sequence shown here is derived from an EMBL/GenBank/DDBJ whole genome shotgun (WGS) entry which is preliminary data.</text>
</comment>
<protein>
    <submittedName>
        <fullName evidence="2">Uncharacterized protein</fullName>
    </submittedName>
</protein>
<proteinExistence type="predicted"/>
<feature type="compositionally biased region" description="Basic and acidic residues" evidence="1">
    <location>
        <begin position="59"/>
        <end position="71"/>
    </location>
</feature>
<dbReference type="Proteomes" id="UP000287651">
    <property type="component" value="Unassembled WGS sequence"/>
</dbReference>
<organism evidence="2 3">
    <name type="scientific">Ensete ventricosum</name>
    <name type="common">Abyssinian banana</name>
    <name type="synonym">Musa ensete</name>
    <dbReference type="NCBI Taxonomy" id="4639"/>
    <lineage>
        <taxon>Eukaryota</taxon>
        <taxon>Viridiplantae</taxon>
        <taxon>Streptophyta</taxon>
        <taxon>Embryophyta</taxon>
        <taxon>Tracheophyta</taxon>
        <taxon>Spermatophyta</taxon>
        <taxon>Magnoliopsida</taxon>
        <taxon>Liliopsida</taxon>
        <taxon>Zingiberales</taxon>
        <taxon>Musaceae</taxon>
        <taxon>Ensete</taxon>
    </lineage>
</organism>
<sequence>MLHRRIGTLSDLYVSGKTRTARYIPVWQLTGTWTGRYRAVPLRSAVGGRFPPSAVDLGENDRRRSIEEEKGKKKKRKRRRSTSHRPSGDSTRGSPAAVAARAALALVRGDVAGRRCPRCPSDVNADFFLPTQERVRGD</sequence>
<evidence type="ECO:0000313" key="3">
    <source>
        <dbReference type="Proteomes" id="UP000287651"/>
    </source>
</evidence>
<dbReference type="EMBL" id="AMZH03004674">
    <property type="protein sequence ID" value="RRT68497.1"/>
    <property type="molecule type" value="Genomic_DNA"/>
</dbReference>
<feature type="region of interest" description="Disordered" evidence="1">
    <location>
        <begin position="47"/>
        <end position="99"/>
    </location>
</feature>
<dbReference type="AlphaFoldDB" id="A0A426ZX14"/>
<reference evidence="2 3" key="1">
    <citation type="journal article" date="2014" name="Agronomy (Basel)">
        <title>A Draft Genome Sequence for Ensete ventricosum, the Drought-Tolerant Tree Against Hunger.</title>
        <authorList>
            <person name="Harrison J."/>
            <person name="Moore K.A."/>
            <person name="Paszkiewicz K."/>
            <person name="Jones T."/>
            <person name="Grant M."/>
            <person name="Ambacheew D."/>
            <person name="Muzemil S."/>
            <person name="Studholme D.J."/>
        </authorList>
    </citation>
    <scope>NUCLEOTIDE SEQUENCE [LARGE SCALE GENOMIC DNA]</scope>
</reference>
<feature type="compositionally biased region" description="Basic residues" evidence="1">
    <location>
        <begin position="72"/>
        <end position="83"/>
    </location>
</feature>